<reference evidence="3 4" key="1">
    <citation type="journal article" date="2010" name="J. Bacteriol.">
        <title>Genome sequences of Pelagibaca bermudensis HTCC2601T and Maritimibacter alkaliphilus HTCC2654T, the type strains of two marine Roseobacter genera.</title>
        <authorList>
            <person name="Thrash J.C."/>
            <person name="Cho J.C."/>
            <person name="Ferriera S."/>
            <person name="Johnson J."/>
            <person name="Vergin K.L."/>
            <person name="Giovannoni S.J."/>
        </authorList>
    </citation>
    <scope>NUCLEOTIDE SEQUENCE [LARGE SCALE GENOMIC DNA]</scope>
    <source>
        <strain evidence="3 4">HTCC2654</strain>
    </source>
</reference>
<feature type="transmembrane region" description="Helical" evidence="2">
    <location>
        <begin position="86"/>
        <end position="108"/>
    </location>
</feature>
<dbReference type="Pfam" id="PF13347">
    <property type="entry name" value="MFS_2"/>
    <property type="match status" value="1"/>
</dbReference>
<evidence type="ECO:0000313" key="4">
    <source>
        <dbReference type="Proteomes" id="UP000002931"/>
    </source>
</evidence>
<keyword evidence="2" id="KW-1133">Transmembrane helix</keyword>
<dbReference type="Proteomes" id="UP000002931">
    <property type="component" value="Unassembled WGS sequence"/>
</dbReference>
<name>A3VI36_9RHOB</name>
<dbReference type="GO" id="GO:0008643">
    <property type="term" value="P:carbohydrate transport"/>
    <property type="evidence" value="ECO:0007669"/>
    <property type="project" value="InterPro"/>
</dbReference>
<dbReference type="PANTHER" id="PTHR11328">
    <property type="entry name" value="MAJOR FACILITATOR SUPERFAMILY DOMAIN-CONTAINING PROTEIN"/>
    <property type="match status" value="1"/>
</dbReference>
<dbReference type="HOGENOM" id="CLU_027408_8_1_5"/>
<dbReference type="GO" id="GO:0015293">
    <property type="term" value="F:symporter activity"/>
    <property type="evidence" value="ECO:0007669"/>
    <property type="project" value="InterPro"/>
</dbReference>
<feature type="transmembrane region" description="Helical" evidence="2">
    <location>
        <begin position="231"/>
        <end position="253"/>
    </location>
</feature>
<evidence type="ECO:0000256" key="1">
    <source>
        <dbReference type="ARBA" id="ARBA00009617"/>
    </source>
</evidence>
<evidence type="ECO:0000313" key="3">
    <source>
        <dbReference type="EMBL" id="EAQ12035.1"/>
    </source>
</evidence>
<protein>
    <submittedName>
        <fullName evidence="3">Sodium:galactoside symporter family protein</fullName>
    </submittedName>
</protein>
<dbReference type="eggNOG" id="COG2211">
    <property type="taxonomic scope" value="Bacteria"/>
</dbReference>
<feature type="transmembrane region" description="Helical" evidence="2">
    <location>
        <begin position="57"/>
        <end position="80"/>
    </location>
</feature>
<feature type="transmembrane region" description="Helical" evidence="2">
    <location>
        <begin position="265"/>
        <end position="283"/>
    </location>
</feature>
<dbReference type="SUPFAM" id="SSF103473">
    <property type="entry name" value="MFS general substrate transporter"/>
    <property type="match status" value="1"/>
</dbReference>
<keyword evidence="2" id="KW-0472">Membrane</keyword>
<feature type="transmembrane region" description="Helical" evidence="2">
    <location>
        <begin position="129"/>
        <end position="151"/>
    </location>
</feature>
<evidence type="ECO:0000256" key="2">
    <source>
        <dbReference type="SAM" id="Phobius"/>
    </source>
</evidence>
<keyword evidence="2" id="KW-0812">Transmembrane</keyword>
<dbReference type="GO" id="GO:0005886">
    <property type="term" value="C:plasma membrane"/>
    <property type="evidence" value="ECO:0007669"/>
    <property type="project" value="TreeGrafter"/>
</dbReference>
<sequence>MALATASIPIYIHLPSFAASRLGLTLGQVGTILLAIRMVDFLQDPLLGWMTDRYSHRIARLASAGLIALSVGSLMVFAIAPIGPVALWLVAGLLVTFTGYSLGTILLYGQSATFAANASPNEQLNLSGVREMGVLIGVTLGAAGPTLLAGFSDADQGYAPFGIAIALLALAALLVSAPLWAKAQPKNMRLDWSGIIGSGAGWLLALAFVNNLPVAVTSTLFLFFVEDRLALPAMAGPFLILFFVAAGVSAPFWSRITQRLGARRVLPVSMTLAIVSFIGAFLLPEGATAAFALICLASGVALGADMVILSALFAANLQRAGRQAGQAFGLWNFSTKATLAIAAGVVLPFLQSAGYEPGETNSADALAALNMSYALLPCALKILAIALVLIMPRRILDTRS</sequence>
<feature type="transmembrane region" description="Helical" evidence="2">
    <location>
        <begin position="157"/>
        <end position="181"/>
    </location>
</feature>
<dbReference type="EMBL" id="AAMT01000010">
    <property type="protein sequence ID" value="EAQ12035.1"/>
    <property type="molecule type" value="Genomic_DNA"/>
</dbReference>
<dbReference type="Gene3D" id="1.20.1250.20">
    <property type="entry name" value="MFS general substrate transporter like domains"/>
    <property type="match status" value="2"/>
</dbReference>
<feature type="transmembrane region" description="Helical" evidence="2">
    <location>
        <begin position="202"/>
        <end position="225"/>
    </location>
</feature>
<dbReference type="InterPro" id="IPR039672">
    <property type="entry name" value="MFS_2"/>
</dbReference>
<comment type="caution">
    <text evidence="3">The sequence shown here is derived from an EMBL/GenBank/DDBJ whole genome shotgun (WGS) entry which is preliminary data.</text>
</comment>
<gene>
    <name evidence="3" type="ORF">RB2654_00995</name>
</gene>
<organism evidence="3 4">
    <name type="scientific">Maritimibacter alkaliphilus HTCC2654</name>
    <dbReference type="NCBI Taxonomy" id="314271"/>
    <lineage>
        <taxon>Bacteria</taxon>
        <taxon>Pseudomonadati</taxon>
        <taxon>Pseudomonadota</taxon>
        <taxon>Alphaproteobacteria</taxon>
        <taxon>Rhodobacterales</taxon>
        <taxon>Roseobacteraceae</taxon>
        <taxon>Maritimibacter</taxon>
    </lineage>
</organism>
<keyword evidence="4" id="KW-1185">Reference proteome</keyword>
<dbReference type="InterPro" id="IPR036259">
    <property type="entry name" value="MFS_trans_sf"/>
</dbReference>
<dbReference type="OrthoDB" id="181905at2"/>
<dbReference type="PANTHER" id="PTHR11328:SF24">
    <property type="entry name" value="MAJOR FACILITATOR SUPERFAMILY (MFS) PROFILE DOMAIN-CONTAINING PROTEIN"/>
    <property type="match status" value="1"/>
</dbReference>
<comment type="similarity">
    <text evidence="1">Belongs to the sodium:galactoside symporter (TC 2.A.2) family.</text>
</comment>
<feature type="transmembrane region" description="Helical" evidence="2">
    <location>
        <begin position="370"/>
        <end position="390"/>
    </location>
</feature>
<accession>A3VI36</accession>
<dbReference type="AlphaFoldDB" id="A3VI36"/>
<feature type="transmembrane region" description="Helical" evidence="2">
    <location>
        <begin position="289"/>
        <end position="315"/>
    </location>
</feature>
<feature type="transmembrane region" description="Helical" evidence="2">
    <location>
        <begin position="327"/>
        <end position="350"/>
    </location>
</feature>
<dbReference type="STRING" id="314271.RB2654_00995"/>
<proteinExistence type="inferred from homology"/>